<keyword evidence="2" id="KW-1185">Reference proteome</keyword>
<accession>A0ABD5ZKZ3</accession>
<name>A0ABD5ZKZ3_9EURY</name>
<evidence type="ECO:0000313" key="1">
    <source>
        <dbReference type="EMBL" id="MFC7234068.1"/>
    </source>
</evidence>
<gene>
    <name evidence="1" type="ORF">ACFQJ4_01930</name>
</gene>
<protein>
    <submittedName>
        <fullName evidence="1">Uncharacterized protein</fullName>
    </submittedName>
</protein>
<sequence>MSDEHAEDIDAEATGAPAFAAGGTADAIREHWDDLLDDMAATAAEFREAGWDVLELHPGDVTVVTERQRGFDVLLPDDEFERLHKWVEADEFPDHDVYRAESGIAFLLVVLKDSDAERAVCCPLYYGDDGAETLRTLAAEDGELWTHLRRLSNEYVHVRHEYPAPFFGAAE</sequence>
<dbReference type="AlphaFoldDB" id="A0ABD5ZKZ3"/>
<proteinExistence type="predicted"/>
<dbReference type="Proteomes" id="UP001596398">
    <property type="component" value="Unassembled WGS sequence"/>
</dbReference>
<comment type="caution">
    <text evidence="1">The sequence shown here is derived from an EMBL/GenBank/DDBJ whole genome shotgun (WGS) entry which is preliminary data.</text>
</comment>
<evidence type="ECO:0000313" key="2">
    <source>
        <dbReference type="Proteomes" id="UP001596398"/>
    </source>
</evidence>
<reference evidence="1 2" key="1">
    <citation type="journal article" date="2019" name="Int. J. Syst. Evol. Microbiol.">
        <title>The Global Catalogue of Microorganisms (GCM) 10K type strain sequencing project: providing services to taxonomists for standard genome sequencing and annotation.</title>
        <authorList>
            <consortium name="The Broad Institute Genomics Platform"/>
            <consortium name="The Broad Institute Genome Sequencing Center for Infectious Disease"/>
            <person name="Wu L."/>
            <person name="Ma J."/>
        </authorList>
    </citation>
    <scope>NUCLEOTIDE SEQUENCE [LARGE SCALE GENOMIC DNA]</scope>
    <source>
        <strain evidence="1 2">DT85</strain>
    </source>
</reference>
<dbReference type="Pfam" id="PF24373">
    <property type="entry name" value="DUF7529"/>
    <property type="match status" value="1"/>
</dbReference>
<organism evidence="1 2">
    <name type="scientific">Halosegnis marinus</name>
    <dbReference type="NCBI Taxonomy" id="3034023"/>
    <lineage>
        <taxon>Archaea</taxon>
        <taxon>Methanobacteriati</taxon>
        <taxon>Methanobacteriota</taxon>
        <taxon>Stenosarchaea group</taxon>
        <taxon>Halobacteria</taxon>
        <taxon>Halobacteriales</taxon>
        <taxon>Natronomonadaceae</taxon>
        <taxon>Halosegnis</taxon>
    </lineage>
</organism>
<dbReference type="GeneID" id="79265731"/>
<dbReference type="InterPro" id="IPR055951">
    <property type="entry name" value="DUF7529"/>
</dbReference>
<dbReference type="RefSeq" id="WP_276235065.1">
    <property type="nucleotide sequence ID" value="NZ_CP119802.1"/>
</dbReference>
<dbReference type="EMBL" id="JBHTAP010000001">
    <property type="protein sequence ID" value="MFC7234068.1"/>
    <property type="molecule type" value="Genomic_DNA"/>
</dbReference>